<name>A0A835F137_9POAL</name>
<comment type="caution">
    <text evidence="2">The sequence shown here is derived from an EMBL/GenBank/DDBJ whole genome shotgun (WGS) entry which is preliminary data.</text>
</comment>
<dbReference type="Gene3D" id="1.20.140.40">
    <property type="entry name" value="Invertase/pectin methylesterase inhibitor family protein"/>
    <property type="match status" value="1"/>
</dbReference>
<evidence type="ECO:0000256" key="1">
    <source>
        <dbReference type="SAM" id="SignalP"/>
    </source>
</evidence>
<dbReference type="Proteomes" id="UP000636709">
    <property type="component" value="Unassembled WGS sequence"/>
</dbReference>
<feature type="chain" id="PRO_5032820164" description="Pectinesterase inhibitor domain-containing protein" evidence="1">
    <location>
        <begin position="27"/>
        <end position="146"/>
    </location>
</feature>
<gene>
    <name evidence="2" type="ORF">HU200_019929</name>
</gene>
<evidence type="ECO:0000313" key="3">
    <source>
        <dbReference type="Proteomes" id="UP000636709"/>
    </source>
</evidence>
<keyword evidence="3" id="KW-1185">Reference proteome</keyword>
<protein>
    <recommendedName>
        <fullName evidence="4">Pectinesterase inhibitor domain-containing protein</fullName>
    </recommendedName>
</protein>
<organism evidence="2 3">
    <name type="scientific">Digitaria exilis</name>
    <dbReference type="NCBI Taxonomy" id="1010633"/>
    <lineage>
        <taxon>Eukaryota</taxon>
        <taxon>Viridiplantae</taxon>
        <taxon>Streptophyta</taxon>
        <taxon>Embryophyta</taxon>
        <taxon>Tracheophyta</taxon>
        <taxon>Spermatophyta</taxon>
        <taxon>Magnoliopsida</taxon>
        <taxon>Liliopsida</taxon>
        <taxon>Poales</taxon>
        <taxon>Poaceae</taxon>
        <taxon>PACMAD clade</taxon>
        <taxon>Panicoideae</taxon>
        <taxon>Panicodae</taxon>
        <taxon>Paniceae</taxon>
        <taxon>Anthephorinae</taxon>
        <taxon>Digitaria</taxon>
    </lineage>
</organism>
<feature type="signal peptide" evidence="1">
    <location>
        <begin position="1"/>
        <end position="26"/>
    </location>
</feature>
<accession>A0A835F137</accession>
<dbReference type="EMBL" id="JACEFO010001653">
    <property type="protein sequence ID" value="KAF8725410.1"/>
    <property type="molecule type" value="Genomic_DNA"/>
</dbReference>
<sequence>MATATTTSSVLVLLCAAAFLTVTAYATDIKRHQHGKPQYKTGDLVMNSCANMRVHDWIPQLTRKQCESTLRSNRKSAVAKDERGLALVAMDLLESSARKVDGLLWQHSASGRLSKSATLAIRYCRLDYEVVARTVPICRAMDLTIA</sequence>
<evidence type="ECO:0000313" key="2">
    <source>
        <dbReference type="EMBL" id="KAF8725410.1"/>
    </source>
</evidence>
<reference evidence="2" key="1">
    <citation type="submission" date="2020-07" db="EMBL/GenBank/DDBJ databases">
        <title>Genome sequence and genetic diversity analysis of an under-domesticated orphan crop, white fonio (Digitaria exilis).</title>
        <authorList>
            <person name="Bennetzen J.L."/>
            <person name="Chen S."/>
            <person name="Ma X."/>
            <person name="Wang X."/>
            <person name="Yssel A.E.J."/>
            <person name="Chaluvadi S.R."/>
            <person name="Johnson M."/>
            <person name="Gangashetty P."/>
            <person name="Hamidou F."/>
            <person name="Sanogo M.D."/>
            <person name="Zwaenepoel A."/>
            <person name="Wallace J."/>
            <person name="Van De Peer Y."/>
            <person name="Van Deynze A."/>
        </authorList>
    </citation>
    <scope>NUCLEOTIDE SEQUENCE</scope>
    <source>
        <tissue evidence="2">Leaves</tissue>
    </source>
</reference>
<evidence type="ECO:0008006" key="4">
    <source>
        <dbReference type="Google" id="ProtNLM"/>
    </source>
</evidence>
<dbReference type="InterPro" id="IPR035513">
    <property type="entry name" value="Invertase/methylesterase_inhib"/>
</dbReference>
<proteinExistence type="predicted"/>
<dbReference type="AlphaFoldDB" id="A0A835F137"/>
<keyword evidence="1" id="KW-0732">Signal</keyword>